<feature type="compositionally biased region" description="Basic and acidic residues" evidence="1">
    <location>
        <begin position="68"/>
        <end position="83"/>
    </location>
</feature>
<feature type="transmembrane region" description="Helical" evidence="2">
    <location>
        <begin position="28"/>
        <end position="47"/>
    </location>
</feature>
<keyword evidence="2" id="KW-1133">Transmembrane helix</keyword>
<accession>A0A4Z2H950</accession>
<sequence length="174" mass="18879">MQSTDPLGTLNICRAEASPSGHKAVTTFAAVAVIILPEAYCGFIFIAPKRLPCRILFGFPQRATTAQDAHRERVNGPHVEAHGKRTAGTPGGFPHSDGEGDEKRRSGGGEDRARFTGRPQVSVVRGQKVVLAPAVSSSAMCRMWVIFKEAEALGFDAKHQQLPRYGELKLQLEK</sequence>
<name>A0A4Z2H950_9TELE</name>
<gene>
    <name evidence="3" type="ORF">EYF80_028185</name>
</gene>
<keyword evidence="4" id="KW-1185">Reference proteome</keyword>
<feature type="region of interest" description="Disordered" evidence="1">
    <location>
        <begin position="66"/>
        <end position="118"/>
    </location>
</feature>
<evidence type="ECO:0000256" key="1">
    <source>
        <dbReference type="SAM" id="MobiDB-lite"/>
    </source>
</evidence>
<keyword evidence="2" id="KW-0472">Membrane</keyword>
<evidence type="ECO:0000313" key="3">
    <source>
        <dbReference type="EMBL" id="TNN61573.1"/>
    </source>
</evidence>
<dbReference type="Proteomes" id="UP000314294">
    <property type="component" value="Unassembled WGS sequence"/>
</dbReference>
<comment type="caution">
    <text evidence="3">The sequence shown here is derived from an EMBL/GenBank/DDBJ whole genome shotgun (WGS) entry which is preliminary data.</text>
</comment>
<proteinExistence type="predicted"/>
<protein>
    <submittedName>
        <fullName evidence="3">Uncharacterized protein</fullName>
    </submittedName>
</protein>
<dbReference type="EMBL" id="SRLO01000313">
    <property type="protein sequence ID" value="TNN61573.1"/>
    <property type="molecule type" value="Genomic_DNA"/>
</dbReference>
<dbReference type="OrthoDB" id="10599892at2759"/>
<evidence type="ECO:0000313" key="4">
    <source>
        <dbReference type="Proteomes" id="UP000314294"/>
    </source>
</evidence>
<organism evidence="3 4">
    <name type="scientific">Liparis tanakae</name>
    <name type="common">Tanaka's snailfish</name>
    <dbReference type="NCBI Taxonomy" id="230148"/>
    <lineage>
        <taxon>Eukaryota</taxon>
        <taxon>Metazoa</taxon>
        <taxon>Chordata</taxon>
        <taxon>Craniata</taxon>
        <taxon>Vertebrata</taxon>
        <taxon>Euteleostomi</taxon>
        <taxon>Actinopterygii</taxon>
        <taxon>Neopterygii</taxon>
        <taxon>Teleostei</taxon>
        <taxon>Neoteleostei</taxon>
        <taxon>Acanthomorphata</taxon>
        <taxon>Eupercaria</taxon>
        <taxon>Perciformes</taxon>
        <taxon>Cottioidei</taxon>
        <taxon>Cottales</taxon>
        <taxon>Liparidae</taxon>
        <taxon>Liparis</taxon>
    </lineage>
</organism>
<dbReference type="AlphaFoldDB" id="A0A4Z2H950"/>
<keyword evidence="2" id="KW-0812">Transmembrane</keyword>
<reference evidence="3 4" key="1">
    <citation type="submission" date="2019-03" db="EMBL/GenBank/DDBJ databases">
        <title>First draft genome of Liparis tanakae, snailfish: a comprehensive survey of snailfish specific genes.</title>
        <authorList>
            <person name="Kim W."/>
            <person name="Song I."/>
            <person name="Jeong J.-H."/>
            <person name="Kim D."/>
            <person name="Kim S."/>
            <person name="Ryu S."/>
            <person name="Song J.Y."/>
            <person name="Lee S.K."/>
        </authorList>
    </citation>
    <scope>NUCLEOTIDE SEQUENCE [LARGE SCALE GENOMIC DNA]</scope>
    <source>
        <tissue evidence="3">Muscle</tissue>
    </source>
</reference>
<evidence type="ECO:0000256" key="2">
    <source>
        <dbReference type="SAM" id="Phobius"/>
    </source>
</evidence>
<feature type="compositionally biased region" description="Basic and acidic residues" evidence="1">
    <location>
        <begin position="96"/>
        <end position="114"/>
    </location>
</feature>